<accession>S4PD40</accession>
<reference evidence="1" key="2">
    <citation type="submission" date="2013-05" db="EMBL/GenBank/DDBJ databases">
        <authorList>
            <person name="Carter J.-M."/>
            <person name="Baker S.C."/>
            <person name="Pink R."/>
            <person name="Carter D.R.F."/>
            <person name="Collins A."/>
            <person name="Tomlin J."/>
            <person name="Gibbs M."/>
            <person name="Breuker C.J."/>
        </authorList>
    </citation>
    <scope>NUCLEOTIDE SEQUENCE</scope>
    <source>
        <tissue evidence="1">Ovary</tissue>
    </source>
</reference>
<reference evidence="1" key="1">
    <citation type="journal article" date="2013" name="BMC Genomics">
        <title>Unscrambling butterfly oogenesis.</title>
        <authorList>
            <person name="Carter J.M."/>
            <person name="Baker S.C."/>
            <person name="Pink R."/>
            <person name="Carter D.R."/>
            <person name="Collins A."/>
            <person name="Tomlin J."/>
            <person name="Gibbs M."/>
            <person name="Breuker C.J."/>
        </authorList>
    </citation>
    <scope>NUCLEOTIDE SEQUENCE</scope>
    <source>
        <tissue evidence="1">Ovary</tissue>
    </source>
</reference>
<evidence type="ECO:0000313" key="1">
    <source>
        <dbReference type="EMBL" id="JAA84900.1"/>
    </source>
</evidence>
<sequence length="72" mass="7963">MTICKQYSKRVKRKTYASELTGESARACIRSPRSPGKSQTYLCKASLTLPLCLATDCPLYGPRLNTKAILLP</sequence>
<proteinExistence type="predicted"/>
<name>S4PD40_9NEOP</name>
<organism evidence="1">
    <name type="scientific">Pararge aegeria</name>
    <name type="common">speckled wood butterfly</name>
    <dbReference type="NCBI Taxonomy" id="116150"/>
    <lineage>
        <taxon>Eukaryota</taxon>
        <taxon>Metazoa</taxon>
        <taxon>Ecdysozoa</taxon>
        <taxon>Arthropoda</taxon>
        <taxon>Hexapoda</taxon>
        <taxon>Insecta</taxon>
        <taxon>Pterygota</taxon>
        <taxon>Neoptera</taxon>
        <taxon>Endopterygota</taxon>
        <taxon>Lepidoptera</taxon>
        <taxon>Glossata</taxon>
        <taxon>Ditrysia</taxon>
        <taxon>Papilionoidea</taxon>
        <taxon>Nymphalidae</taxon>
        <taxon>Satyrinae</taxon>
        <taxon>Satyrini</taxon>
        <taxon>Parargina</taxon>
        <taxon>Pararge</taxon>
    </lineage>
</organism>
<protein>
    <submittedName>
        <fullName evidence="1">Uncharacterized protein</fullName>
    </submittedName>
</protein>
<dbReference type="AlphaFoldDB" id="S4PD40"/>
<dbReference type="EMBL" id="GAIX01007660">
    <property type="protein sequence ID" value="JAA84900.1"/>
    <property type="molecule type" value="Transcribed_RNA"/>
</dbReference>